<protein>
    <recommendedName>
        <fullName evidence="10">Gamma-secretase subunit PEN-2</fullName>
    </recommendedName>
</protein>
<evidence type="ECO:0000256" key="7">
    <source>
        <dbReference type="SAM" id="Phobius"/>
    </source>
</evidence>
<organism evidence="8 9">
    <name type="scientific">Tetradesmus obliquus</name>
    <name type="common">Green alga</name>
    <name type="synonym">Acutodesmus obliquus</name>
    <dbReference type="NCBI Taxonomy" id="3088"/>
    <lineage>
        <taxon>Eukaryota</taxon>
        <taxon>Viridiplantae</taxon>
        <taxon>Chlorophyta</taxon>
        <taxon>core chlorophytes</taxon>
        <taxon>Chlorophyceae</taxon>
        <taxon>CS clade</taxon>
        <taxon>Sphaeropleales</taxon>
        <taxon>Scenedesmaceae</taxon>
        <taxon>Tetradesmus</taxon>
    </lineage>
</organism>
<dbReference type="Proteomes" id="UP001244341">
    <property type="component" value="Chromosome 10b"/>
</dbReference>
<proteinExistence type="inferred from homology"/>
<keyword evidence="4" id="KW-0914">Notch signaling pathway</keyword>
<gene>
    <name evidence="8" type="ORF">OEZ85_003599</name>
</gene>
<evidence type="ECO:0008006" key="10">
    <source>
        <dbReference type="Google" id="ProtNLM"/>
    </source>
</evidence>
<evidence type="ECO:0000313" key="8">
    <source>
        <dbReference type="EMBL" id="WIA18928.1"/>
    </source>
</evidence>
<evidence type="ECO:0000256" key="4">
    <source>
        <dbReference type="ARBA" id="ARBA00022976"/>
    </source>
</evidence>
<comment type="subcellular location">
    <subcellularLocation>
        <location evidence="1">Membrane</location>
        <topology evidence="1">Multi-pass membrane protein</topology>
    </subcellularLocation>
</comment>
<dbReference type="EMBL" id="CP126217">
    <property type="protein sequence ID" value="WIA18928.1"/>
    <property type="molecule type" value="Genomic_DNA"/>
</dbReference>
<sequence length="111" mass="12732">MDGLIVETVDGEPLERDNARTLSKRVFYAGWLFLPWLWAVNVWMFWPDFRHGDAVVKAYTRRSAACFAGWCCLFLPWMVLFMAAGSSLLNASVYQKLDAYRLDLAAWGIGF</sequence>
<evidence type="ECO:0000256" key="3">
    <source>
        <dbReference type="ARBA" id="ARBA00022692"/>
    </source>
</evidence>
<dbReference type="Pfam" id="PF10251">
    <property type="entry name" value="PEN-2"/>
    <property type="match status" value="1"/>
</dbReference>
<evidence type="ECO:0000256" key="5">
    <source>
        <dbReference type="ARBA" id="ARBA00022989"/>
    </source>
</evidence>
<dbReference type="PANTHER" id="PTHR16318:SF0">
    <property type="entry name" value="GAMMA-SECRETASE SUBUNIT PEN-2"/>
    <property type="match status" value="1"/>
</dbReference>
<keyword evidence="9" id="KW-1185">Reference proteome</keyword>
<feature type="transmembrane region" description="Helical" evidence="7">
    <location>
        <begin position="26"/>
        <end position="47"/>
    </location>
</feature>
<evidence type="ECO:0000256" key="2">
    <source>
        <dbReference type="ARBA" id="ARBA00009607"/>
    </source>
</evidence>
<accession>A0ABY8UBU3</accession>
<dbReference type="PANTHER" id="PTHR16318">
    <property type="entry name" value="GAMMA-SECRETASE SUBUNIT PEN-2"/>
    <property type="match status" value="1"/>
</dbReference>
<keyword evidence="6 7" id="KW-0472">Membrane</keyword>
<name>A0ABY8UBU3_TETOB</name>
<dbReference type="InterPro" id="IPR019379">
    <property type="entry name" value="Gamma_Secretase_Asp_P_PEN2"/>
</dbReference>
<keyword evidence="3 7" id="KW-0812">Transmembrane</keyword>
<evidence type="ECO:0000256" key="6">
    <source>
        <dbReference type="ARBA" id="ARBA00023136"/>
    </source>
</evidence>
<comment type="similarity">
    <text evidence="2">Belongs to the PEN-2 family.</text>
</comment>
<keyword evidence="5 7" id="KW-1133">Transmembrane helix</keyword>
<reference evidence="8 9" key="1">
    <citation type="submission" date="2023-05" db="EMBL/GenBank/DDBJ databases">
        <title>A 100% complete, gapless, phased diploid assembly of the Scenedesmus obliquus UTEX 3031 genome.</title>
        <authorList>
            <person name="Biondi T.C."/>
            <person name="Hanschen E.R."/>
            <person name="Kwon T."/>
            <person name="Eng W."/>
            <person name="Kruse C.P.S."/>
            <person name="Koehler S.I."/>
            <person name="Kunde Y."/>
            <person name="Gleasner C.D."/>
            <person name="You Mak K.T."/>
            <person name="Polle J."/>
            <person name="Hovde B.T."/>
            <person name="Starkenburg S.R."/>
        </authorList>
    </citation>
    <scope>NUCLEOTIDE SEQUENCE [LARGE SCALE GENOMIC DNA]</scope>
    <source>
        <strain evidence="8 9">DOE0152z</strain>
    </source>
</reference>
<feature type="transmembrane region" description="Helical" evidence="7">
    <location>
        <begin position="67"/>
        <end position="91"/>
    </location>
</feature>
<evidence type="ECO:0000313" key="9">
    <source>
        <dbReference type="Proteomes" id="UP001244341"/>
    </source>
</evidence>
<evidence type="ECO:0000256" key="1">
    <source>
        <dbReference type="ARBA" id="ARBA00004141"/>
    </source>
</evidence>